<organism evidence="3 4">
    <name type="scientific">Lomentospora prolificans</name>
    <dbReference type="NCBI Taxonomy" id="41688"/>
    <lineage>
        <taxon>Eukaryota</taxon>
        <taxon>Fungi</taxon>
        <taxon>Dikarya</taxon>
        <taxon>Ascomycota</taxon>
        <taxon>Pezizomycotina</taxon>
        <taxon>Sordariomycetes</taxon>
        <taxon>Hypocreomycetidae</taxon>
        <taxon>Microascales</taxon>
        <taxon>Microascaceae</taxon>
        <taxon>Lomentospora</taxon>
    </lineage>
</organism>
<proteinExistence type="predicted"/>
<feature type="chain" id="PRO_5014884901" description="Cyanovirin-N domain-containing protein" evidence="2">
    <location>
        <begin position="22"/>
        <end position="254"/>
    </location>
</feature>
<comment type="caution">
    <text evidence="3">The sequence shown here is derived from an EMBL/GenBank/DDBJ whole genome shotgun (WGS) entry which is preliminary data.</text>
</comment>
<evidence type="ECO:0000256" key="1">
    <source>
        <dbReference type="SAM" id="MobiDB-lite"/>
    </source>
</evidence>
<name>A0A2N3N586_9PEZI</name>
<feature type="signal peptide" evidence="2">
    <location>
        <begin position="1"/>
        <end position="21"/>
    </location>
</feature>
<evidence type="ECO:0000313" key="4">
    <source>
        <dbReference type="Proteomes" id="UP000233524"/>
    </source>
</evidence>
<dbReference type="AlphaFoldDB" id="A0A2N3N586"/>
<evidence type="ECO:0008006" key="5">
    <source>
        <dbReference type="Google" id="ProtNLM"/>
    </source>
</evidence>
<protein>
    <recommendedName>
        <fullName evidence="5">Cyanovirin-N domain-containing protein</fullName>
    </recommendedName>
</protein>
<evidence type="ECO:0000256" key="2">
    <source>
        <dbReference type="SAM" id="SignalP"/>
    </source>
</evidence>
<reference evidence="3 4" key="1">
    <citation type="journal article" date="2017" name="G3 (Bethesda)">
        <title>First Draft Genome Sequence of the Pathogenic Fungus Lomentospora prolificans (Formerly Scedosporium prolificans).</title>
        <authorList>
            <person name="Luo R."/>
            <person name="Zimin A."/>
            <person name="Workman R."/>
            <person name="Fan Y."/>
            <person name="Pertea G."/>
            <person name="Grossman N."/>
            <person name="Wear M.P."/>
            <person name="Jia B."/>
            <person name="Miller H."/>
            <person name="Casadevall A."/>
            <person name="Timp W."/>
            <person name="Zhang S.X."/>
            <person name="Salzberg S.L."/>
        </authorList>
    </citation>
    <scope>NUCLEOTIDE SEQUENCE [LARGE SCALE GENOMIC DNA]</scope>
    <source>
        <strain evidence="3 4">JHH-5317</strain>
    </source>
</reference>
<keyword evidence="4" id="KW-1185">Reference proteome</keyword>
<feature type="region of interest" description="Disordered" evidence="1">
    <location>
        <begin position="201"/>
        <end position="228"/>
    </location>
</feature>
<evidence type="ECO:0000313" key="3">
    <source>
        <dbReference type="EMBL" id="PKS07603.1"/>
    </source>
</evidence>
<dbReference type="STRING" id="41688.A0A2N3N586"/>
<accession>A0A2N3N586</accession>
<keyword evidence="2" id="KW-0732">Signal</keyword>
<dbReference type="VEuPathDB" id="FungiDB:jhhlp_006209"/>
<sequence length="254" mass="26144">MKSATCRTLAALAAILPACLAVAMDSSSNTPIERRQAAVDASICNPAIPAPHDPIPPCAHIEYIETMCWPMGSEPIHFDGHAQCMCKGSFFSEWHACQECLFIHGLRSERENIFYSNVLASASDQLCAGTPTAPFRSLFAQVESTASRVTTGATIKTDLYPGNSDIGLYYTPSGPQGLGKVTGAAATVSLAGGLATAGPITTATPDATPASGQRQGSEATGSVPQSGTATRANHVGIASLIGISVGTLAAAMFL</sequence>
<gene>
    <name evidence="3" type="ORF">jhhlp_006209</name>
</gene>
<dbReference type="OrthoDB" id="4331875at2759"/>
<dbReference type="EMBL" id="NLAX01000701">
    <property type="protein sequence ID" value="PKS07603.1"/>
    <property type="molecule type" value="Genomic_DNA"/>
</dbReference>
<dbReference type="Proteomes" id="UP000233524">
    <property type="component" value="Unassembled WGS sequence"/>
</dbReference>
<feature type="compositionally biased region" description="Polar residues" evidence="1">
    <location>
        <begin position="211"/>
        <end position="228"/>
    </location>
</feature>
<dbReference type="InParanoid" id="A0A2N3N586"/>
<feature type="compositionally biased region" description="Low complexity" evidence="1">
    <location>
        <begin position="201"/>
        <end position="210"/>
    </location>
</feature>